<dbReference type="STRING" id="86416.Clopa_2946"/>
<dbReference type="KEGG" id="cpas:Clopa_2946"/>
<evidence type="ECO:0000313" key="2">
    <source>
        <dbReference type="EMBL" id="AGK97782.1"/>
    </source>
</evidence>
<organism evidence="2 3">
    <name type="scientific">Clostridium pasteurianum BC1</name>
    <dbReference type="NCBI Taxonomy" id="86416"/>
    <lineage>
        <taxon>Bacteria</taxon>
        <taxon>Bacillati</taxon>
        <taxon>Bacillota</taxon>
        <taxon>Clostridia</taxon>
        <taxon>Eubacteriales</taxon>
        <taxon>Clostridiaceae</taxon>
        <taxon>Clostridium</taxon>
    </lineage>
</organism>
<keyword evidence="1" id="KW-0812">Transmembrane</keyword>
<dbReference type="Proteomes" id="UP000013523">
    <property type="component" value="Chromosome"/>
</dbReference>
<proteinExistence type="predicted"/>
<keyword evidence="3" id="KW-1185">Reference proteome</keyword>
<evidence type="ECO:0000256" key="1">
    <source>
        <dbReference type="SAM" id="Phobius"/>
    </source>
</evidence>
<feature type="transmembrane region" description="Helical" evidence="1">
    <location>
        <begin position="42"/>
        <end position="64"/>
    </location>
</feature>
<dbReference type="RefSeq" id="WP_015616076.1">
    <property type="nucleotide sequence ID" value="NC_021182.1"/>
</dbReference>
<accession>R4K3S5</accession>
<keyword evidence="1" id="KW-1133">Transmembrane helix</keyword>
<dbReference type="HOGENOM" id="CLU_2732931_0_0_9"/>
<gene>
    <name evidence="2" type="ORF">Clopa_2946</name>
</gene>
<reference evidence="2 3" key="1">
    <citation type="submission" date="2012-01" db="EMBL/GenBank/DDBJ databases">
        <title>Complete sequence of chromosome of Clostridium pasteurianum BC1.</title>
        <authorList>
            <consortium name="US DOE Joint Genome Institute"/>
            <person name="Lucas S."/>
            <person name="Han J."/>
            <person name="Lapidus A."/>
            <person name="Cheng J.-F."/>
            <person name="Goodwin L."/>
            <person name="Pitluck S."/>
            <person name="Peters L."/>
            <person name="Mikhailova N."/>
            <person name="Teshima H."/>
            <person name="Detter J.C."/>
            <person name="Han C."/>
            <person name="Tapia R."/>
            <person name="Land M."/>
            <person name="Hauser L."/>
            <person name="Kyrpides N."/>
            <person name="Ivanova N."/>
            <person name="Pagani I."/>
            <person name="Dunn J."/>
            <person name="Taghavi S."/>
            <person name="Francis A."/>
            <person name="van der Lelie D."/>
            <person name="Woyke T."/>
        </authorList>
    </citation>
    <scope>NUCLEOTIDE SEQUENCE [LARGE SCALE GENOMIC DNA]</scope>
    <source>
        <strain evidence="2 3">BC1</strain>
    </source>
</reference>
<name>R4K3S5_CLOPA</name>
<dbReference type="AlphaFoldDB" id="R4K3S5"/>
<dbReference type="EMBL" id="CP003261">
    <property type="protein sequence ID" value="AGK97782.1"/>
    <property type="molecule type" value="Genomic_DNA"/>
</dbReference>
<sequence length="71" mass="8450">MKICVVYSNDYKEKLMRKNMVESDFRIKYERLIIMLSVIRNILYINSTSSAICIGIYSIFKILIKSINYMN</sequence>
<keyword evidence="1" id="KW-0472">Membrane</keyword>
<evidence type="ECO:0000313" key="3">
    <source>
        <dbReference type="Proteomes" id="UP000013523"/>
    </source>
</evidence>
<protein>
    <submittedName>
        <fullName evidence="2">Uncharacterized protein</fullName>
    </submittedName>
</protein>